<feature type="domain" description="Glycosyltransferase subfamily 4-like N-terminal" evidence="12">
    <location>
        <begin position="14"/>
        <end position="178"/>
    </location>
</feature>
<comment type="similarity">
    <text evidence="10">Belongs to the glycosyltransferase group 1 family.</text>
</comment>
<dbReference type="EMBL" id="JAHDYR010000066">
    <property type="protein sequence ID" value="KAG9390206.1"/>
    <property type="molecule type" value="Genomic_DNA"/>
</dbReference>
<evidence type="ECO:0000256" key="8">
    <source>
        <dbReference type="ARBA" id="ARBA00045103"/>
    </source>
</evidence>
<keyword evidence="7" id="KW-0472">Membrane</keyword>
<dbReference type="GO" id="GO:0102704">
    <property type="term" value="F:GDP-Man:Man(2)GlcNAc(2)-PP-Dol alpha-1,6-mannosyltransferase activity"/>
    <property type="evidence" value="ECO:0007669"/>
    <property type="project" value="UniProtKB-UniRule"/>
</dbReference>
<comment type="function">
    <text evidence="10">Mannosylates Man(2)GlcNAc(2)-dolichol diphosphate and Man(1)GlcNAc(2)-dolichol diphosphate to form Man(3)GlcNAc(2)-dolichol diphosphate.</text>
</comment>
<comment type="pathway">
    <text evidence="1 10">Protein modification; protein glycosylation.</text>
</comment>
<evidence type="ECO:0000256" key="9">
    <source>
        <dbReference type="ARBA" id="ARBA00045104"/>
    </source>
</evidence>
<dbReference type="AlphaFoldDB" id="A0A8J6DZB7"/>
<keyword evidence="2 10" id="KW-0328">Glycosyltransferase</keyword>
<evidence type="ECO:0000256" key="10">
    <source>
        <dbReference type="RuleBase" id="RU367136"/>
    </source>
</evidence>
<dbReference type="UniPathway" id="UPA00378"/>
<dbReference type="Pfam" id="PF13439">
    <property type="entry name" value="Glyco_transf_4"/>
    <property type="match status" value="1"/>
</dbReference>
<sequence length="414" mass="46462">MPLNVAFIHPNLGIGGAERLVVDTALGLHDRGHRVHIYTAHHDASHCFDEVHPETGVIPVSEMFHWFPDSIFGRFRALCVYIRMILVALNLVFFKRSEYDIFFVDQVSACIPFLKLAWRSKVVFYGHFPDMLLTDRRTLPKKLYRGVLDKIEEVTTGMADRILVNSKFTEAQFSTQFPRVGAKGRLVIAYPPVHIGSMVGQELFDTAEPENAEPSSDYQWLSINRYEGKKRVDIAIRALAEVKVNDPRTYSRTKLTIAGGYDDLVRENRDVYSELCRLAKELGVAEHVQFLRNIGNDEKMKLLREATVLMYTPSGEHFGIVPVEAMASRLPVIAVNNGGPTESICVERGSETGFLVDQTPEAFAEAALSLARTEGLRDRMGSAGASRVATMFSMSVYIDVVETEMRTLTGRCSH</sequence>
<dbReference type="GO" id="GO:0004378">
    <property type="term" value="F:GDP-Man:Man(1)GlcNAc(2)-PP-Dol alpha-1,3-mannosyltransferase activity"/>
    <property type="evidence" value="ECO:0007669"/>
    <property type="project" value="UniProtKB-UniRule"/>
</dbReference>
<feature type="domain" description="Glycosyl transferase family 1" evidence="11">
    <location>
        <begin position="208"/>
        <end position="385"/>
    </location>
</feature>
<dbReference type="InterPro" id="IPR028098">
    <property type="entry name" value="Glyco_trans_4-like_N"/>
</dbReference>
<evidence type="ECO:0000256" key="2">
    <source>
        <dbReference type="ARBA" id="ARBA00022676"/>
    </source>
</evidence>
<keyword evidence="4" id="KW-0812">Transmembrane</keyword>
<evidence type="ECO:0000256" key="4">
    <source>
        <dbReference type="ARBA" id="ARBA00022692"/>
    </source>
</evidence>
<dbReference type="PANTHER" id="PTHR45918:SF1">
    <property type="entry name" value="ALPHA-1,3_1,6-MANNOSYLTRANSFERASE ALG2"/>
    <property type="match status" value="1"/>
</dbReference>
<comment type="subcellular location">
    <subcellularLocation>
        <location evidence="10">Endoplasmic reticulum membrane</location>
        <topology evidence="10">Single-pass membrane protein</topology>
    </subcellularLocation>
</comment>
<comment type="catalytic activity">
    <reaction evidence="9 10">
        <text>an alpha-D-Man-(1-&gt;3)-beta-D-Man-(1-&gt;4)-beta-D-GlcNAc-(1-&gt;4)-alpha-D-GlcNAc-diphospho-di-trans,poly-cis-dolichol + GDP-alpha-D-mannose = an alpha-D-Man-(1-&gt;3)-[alpha-D-Man-(1-&gt;6)]-beta-D-Man-(1-&gt;4)-beta-D-GlcNAc-(1-&gt;4)-alpha-D-GlcNAc-diphospho-di-trans,poly-cis-dolichol + GDP + H(+)</text>
        <dbReference type="Rhea" id="RHEA:29519"/>
        <dbReference type="Rhea" id="RHEA-COMP:19513"/>
        <dbReference type="Rhea" id="RHEA-COMP:19515"/>
        <dbReference type="ChEBI" id="CHEBI:15378"/>
        <dbReference type="ChEBI" id="CHEBI:57527"/>
        <dbReference type="ChEBI" id="CHEBI:58189"/>
        <dbReference type="ChEBI" id="CHEBI:132510"/>
        <dbReference type="ChEBI" id="CHEBI:132511"/>
        <dbReference type="EC" id="2.4.1.257"/>
    </reaction>
    <physiologicalReaction direction="left-to-right" evidence="9 10">
        <dbReference type="Rhea" id="RHEA:29520"/>
    </physiologicalReaction>
</comment>
<name>A0A8J6DZB7_9EUKA</name>
<dbReference type="OrthoDB" id="448893at2759"/>
<reference evidence="13" key="1">
    <citation type="submission" date="2021-05" db="EMBL/GenBank/DDBJ databases">
        <title>A free-living protist that lacks canonical eukaryotic 1 DNA replication and segregation systems.</title>
        <authorList>
            <person name="Salas-Leiva D.E."/>
            <person name="Tromer E.C."/>
            <person name="Curtis B.A."/>
            <person name="Jerlstrom-Hultqvist J."/>
            <person name="Kolisko M."/>
            <person name="Yi Z."/>
            <person name="Salas-Leiva J.S."/>
            <person name="Gallot-Lavallee L."/>
            <person name="Kops G.J.P.L."/>
            <person name="Archibald J.M."/>
            <person name="Simpson A.G.B."/>
            <person name="Roger A.J."/>
        </authorList>
    </citation>
    <scope>NUCLEOTIDE SEQUENCE</scope>
    <source>
        <strain evidence="13">BICM</strain>
    </source>
</reference>
<evidence type="ECO:0000259" key="12">
    <source>
        <dbReference type="Pfam" id="PF13439"/>
    </source>
</evidence>
<dbReference type="Pfam" id="PF00534">
    <property type="entry name" value="Glycos_transf_1"/>
    <property type="match status" value="1"/>
</dbReference>
<evidence type="ECO:0000313" key="14">
    <source>
        <dbReference type="Proteomes" id="UP000717585"/>
    </source>
</evidence>
<evidence type="ECO:0000313" key="13">
    <source>
        <dbReference type="EMBL" id="KAG9390206.1"/>
    </source>
</evidence>
<comment type="caution">
    <text evidence="13">The sequence shown here is derived from an EMBL/GenBank/DDBJ whole genome shotgun (WGS) entry which is preliminary data.</text>
</comment>
<gene>
    <name evidence="13" type="ORF">J8273_8246</name>
</gene>
<proteinExistence type="inferred from homology"/>
<keyword evidence="5" id="KW-0256">Endoplasmic reticulum</keyword>
<evidence type="ECO:0000256" key="6">
    <source>
        <dbReference type="ARBA" id="ARBA00022989"/>
    </source>
</evidence>
<evidence type="ECO:0000256" key="5">
    <source>
        <dbReference type="ARBA" id="ARBA00022824"/>
    </source>
</evidence>
<evidence type="ECO:0000256" key="3">
    <source>
        <dbReference type="ARBA" id="ARBA00022679"/>
    </source>
</evidence>
<organism evidence="13 14">
    <name type="scientific">Carpediemonas membranifera</name>
    <dbReference type="NCBI Taxonomy" id="201153"/>
    <lineage>
        <taxon>Eukaryota</taxon>
        <taxon>Metamonada</taxon>
        <taxon>Carpediemonas-like organisms</taxon>
        <taxon>Carpediemonas</taxon>
    </lineage>
</organism>
<evidence type="ECO:0000256" key="7">
    <source>
        <dbReference type="ARBA" id="ARBA00023136"/>
    </source>
</evidence>
<dbReference type="InterPro" id="IPR027054">
    <property type="entry name" value="ALG2"/>
</dbReference>
<dbReference type="EC" id="2.4.1.257" evidence="10"/>
<dbReference type="Gene3D" id="3.40.50.2000">
    <property type="entry name" value="Glycogen Phosphorylase B"/>
    <property type="match status" value="2"/>
</dbReference>
<dbReference type="InterPro" id="IPR001296">
    <property type="entry name" value="Glyco_trans_1"/>
</dbReference>
<dbReference type="EC" id="2.4.1.132" evidence="10"/>
<keyword evidence="6" id="KW-1133">Transmembrane helix</keyword>
<accession>A0A8J6DZB7</accession>
<dbReference type="PANTHER" id="PTHR45918">
    <property type="entry name" value="ALPHA-1,3/1,6-MANNOSYLTRANSFERASE ALG2"/>
    <property type="match status" value="1"/>
</dbReference>
<keyword evidence="14" id="KW-1185">Reference proteome</keyword>
<dbReference type="Proteomes" id="UP000717585">
    <property type="component" value="Unassembled WGS sequence"/>
</dbReference>
<evidence type="ECO:0000259" key="11">
    <source>
        <dbReference type="Pfam" id="PF00534"/>
    </source>
</evidence>
<dbReference type="GO" id="GO:0005789">
    <property type="term" value="C:endoplasmic reticulum membrane"/>
    <property type="evidence" value="ECO:0007669"/>
    <property type="project" value="UniProtKB-SubCell"/>
</dbReference>
<keyword evidence="3 10" id="KW-0808">Transferase</keyword>
<comment type="catalytic activity">
    <reaction evidence="8 10">
        <text>a beta-D-Man-(1-&gt;4)-beta-D-GlcNAc-(1-&gt;4)-alpha-D-GlcNAc-diphospho-di-trans,poly-cis-dolichol + GDP-alpha-D-mannose = an alpha-D-Man-(1-&gt;3)-beta-D-Man-(1-&gt;4)-beta-D-GlcNAc-(1-&gt;4)-alpha-D-GlcNAc-diphospho-di-trans,poly-cis-dolichol + GDP + H(+)</text>
        <dbReference type="Rhea" id="RHEA:29515"/>
        <dbReference type="Rhea" id="RHEA-COMP:19511"/>
        <dbReference type="Rhea" id="RHEA-COMP:19513"/>
        <dbReference type="ChEBI" id="CHEBI:15378"/>
        <dbReference type="ChEBI" id="CHEBI:57527"/>
        <dbReference type="ChEBI" id="CHEBI:58189"/>
        <dbReference type="ChEBI" id="CHEBI:58472"/>
        <dbReference type="ChEBI" id="CHEBI:132510"/>
        <dbReference type="EC" id="2.4.1.132"/>
    </reaction>
    <physiologicalReaction direction="left-to-right" evidence="8 10">
        <dbReference type="Rhea" id="RHEA:29516"/>
    </physiologicalReaction>
</comment>
<protein>
    <recommendedName>
        <fullName evidence="10">Alpha-1,3/1,6-mannosyltransferase ALG2</fullName>
        <ecNumber evidence="10">2.4.1.132</ecNumber>
        <ecNumber evidence="10">2.4.1.257</ecNumber>
    </recommendedName>
    <alternativeName>
        <fullName evidence="10">GDP-Man:Man(1)GlcNAc(2)-PP-Dol alpha-1,3-mannosyltransferase</fullName>
    </alternativeName>
</protein>
<evidence type="ECO:0000256" key="1">
    <source>
        <dbReference type="ARBA" id="ARBA00004922"/>
    </source>
</evidence>
<dbReference type="SUPFAM" id="SSF53756">
    <property type="entry name" value="UDP-Glycosyltransferase/glycogen phosphorylase"/>
    <property type="match status" value="1"/>
</dbReference>